<dbReference type="AlphaFoldDB" id="A0A090LRQ2"/>
<feature type="chain" id="PRO_5015031070" evidence="1">
    <location>
        <begin position="19"/>
        <end position="384"/>
    </location>
</feature>
<feature type="signal peptide" evidence="1">
    <location>
        <begin position="1"/>
        <end position="18"/>
    </location>
</feature>
<keyword evidence="1" id="KW-0732">Signal</keyword>
<dbReference type="eggNOG" id="ENOG502RMBZ">
    <property type="taxonomic scope" value="Eukaryota"/>
</dbReference>
<dbReference type="Pfam" id="PF24976">
    <property type="entry name" value="Lipocalin_10"/>
    <property type="match status" value="1"/>
</dbReference>
<proteinExistence type="predicted"/>
<dbReference type="CTD" id="36383242"/>
<evidence type="ECO:0000313" key="3">
    <source>
        <dbReference type="EMBL" id="CEF70862.1"/>
    </source>
</evidence>
<dbReference type="WBParaSite" id="SRAE_X000019200.1">
    <property type="protein sequence ID" value="SRAE_X000019200.1"/>
    <property type="gene ID" value="WBGene00265748"/>
</dbReference>
<dbReference type="EMBL" id="LN609530">
    <property type="protein sequence ID" value="CEF70862.1"/>
    <property type="molecule type" value="Genomic_DNA"/>
</dbReference>
<dbReference type="Proteomes" id="UP000035682">
    <property type="component" value="Unplaced"/>
</dbReference>
<dbReference type="PANTHER" id="PTHR37437">
    <property type="entry name" value="LIPOCALIN-RELATED PROTEIN-RELATED"/>
    <property type="match status" value="1"/>
</dbReference>
<dbReference type="InterPro" id="IPR012674">
    <property type="entry name" value="Calycin"/>
</dbReference>
<dbReference type="GeneID" id="36383242"/>
<reference evidence="5" key="2">
    <citation type="submission" date="2020-12" db="UniProtKB">
        <authorList>
            <consortium name="WormBaseParasite"/>
        </authorList>
    </citation>
    <scope>IDENTIFICATION</scope>
</reference>
<evidence type="ECO:0000313" key="5">
    <source>
        <dbReference type="WBParaSite" id="SRAE_X000019200.1"/>
    </source>
</evidence>
<dbReference type="OMA" id="QYDYAIV"/>
<feature type="domain" description="Lipocalin" evidence="2">
    <location>
        <begin position="214"/>
        <end position="375"/>
    </location>
</feature>
<dbReference type="Gene3D" id="2.40.128.20">
    <property type="match status" value="1"/>
</dbReference>
<gene>
    <name evidence="3 5 6" type="ORF">SRAE_X000019200</name>
</gene>
<dbReference type="SUPFAM" id="SSF50814">
    <property type="entry name" value="Lipocalins"/>
    <property type="match status" value="1"/>
</dbReference>
<evidence type="ECO:0000256" key="1">
    <source>
        <dbReference type="SAM" id="SignalP"/>
    </source>
</evidence>
<reference evidence="3 4" key="1">
    <citation type="submission" date="2014-09" db="EMBL/GenBank/DDBJ databases">
        <authorList>
            <person name="Martin A.A."/>
        </authorList>
    </citation>
    <scope>NUCLEOTIDE SEQUENCE</scope>
    <source>
        <strain evidence="4">ED321</strain>
        <strain evidence="3">ED321 Heterogonic</strain>
    </source>
</reference>
<dbReference type="OrthoDB" id="565904at2759"/>
<sequence length="384" mass="42263">MIRICIFILLIFPLTINAGNTRNFRQVDEKSAPSISAPSFDSFSPSTTLTDKEKKEIERAGKIAEGILSRFGLNFNSDAPKDTQNIQNDVQTTTIAPTSLPDTQFQSDFESLIAEAAASGTPGLDIQGLTSGQIPGLAPIPVPGFPGPQDIPTVPGVNTIPGLSNFNYIVGQLVPQMIPPTNTLLGSSISRLLPKDATKNLAKDVFRAVHPAAENVEVARMMGRWFQVINSPHVIREACTVSHFGALTNNTYSATFTILKFYREGNPNGPPRFSLGYGFKSGETGQFLLHSSNSPDAEPFWVIKLGPLNEYNQYDYAIVSTWVRFPVFVIARDPERFQKQHMKNVLQFLEDNNYINVMTKAFNMISPVDYSQCQYTPTFSGAGK</sequence>
<keyword evidence="4" id="KW-1185">Reference proteome</keyword>
<evidence type="ECO:0000259" key="2">
    <source>
        <dbReference type="Pfam" id="PF24976"/>
    </source>
</evidence>
<dbReference type="CDD" id="cd19438">
    <property type="entry name" value="lipocalin_Blc-like"/>
    <property type="match status" value="1"/>
</dbReference>
<accession>A0A090LRQ2</accession>
<dbReference type="FunFam" id="2.40.128.20:FF:000019">
    <property type="entry name" value="LiPocalin-Related protein"/>
    <property type="match status" value="1"/>
</dbReference>
<protein>
    <submittedName>
        <fullName evidence="3 5">Calycin-like domain and Calycin domain-containing protein</fullName>
    </submittedName>
</protein>
<evidence type="ECO:0000313" key="4">
    <source>
        <dbReference type="Proteomes" id="UP000035682"/>
    </source>
</evidence>
<name>A0A090LRQ2_STRRB</name>
<dbReference type="PANTHER" id="PTHR37437:SF7">
    <property type="entry name" value="LIPOCALIN-RELATED PROTEIN"/>
    <property type="match status" value="1"/>
</dbReference>
<dbReference type="WormBase" id="SRAE_X000019200">
    <property type="protein sequence ID" value="SRP09547"/>
    <property type="gene ID" value="WBGene00265748"/>
</dbReference>
<dbReference type="RefSeq" id="XP_024510058.1">
    <property type="nucleotide sequence ID" value="XM_024644506.1"/>
</dbReference>
<evidence type="ECO:0000313" key="6">
    <source>
        <dbReference type="WormBase" id="SRAE_X000019200"/>
    </source>
</evidence>
<dbReference type="InterPro" id="IPR056868">
    <property type="entry name" value="Lipocalin_dom_nem"/>
</dbReference>
<organism evidence="3">
    <name type="scientific">Strongyloides ratti</name>
    <name type="common">Parasitic roundworm</name>
    <dbReference type="NCBI Taxonomy" id="34506"/>
    <lineage>
        <taxon>Eukaryota</taxon>
        <taxon>Metazoa</taxon>
        <taxon>Ecdysozoa</taxon>
        <taxon>Nematoda</taxon>
        <taxon>Chromadorea</taxon>
        <taxon>Rhabditida</taxon>
        <taxon>Tylenchina</taxon>
        <taxon>Panagrolaimomorpha</taxon>
        <taxon>Strongyloidoidea</taxon>
        <taxon>Strongyloididae</taxon>
        <taxon>Strongyloides</taxon>
    </lineage>
</organism>
<dbReference type="InterPro" id="IPR047202">
    <property type="entry name" value="Lipocalin_Blc-like_dom"/>
</dbReference>